<evidence type="ECO:0000313" key="2">
    <source>
        <dbReference type="EMBL" id="KAF1766029.1"/>
    </source>
</evidence>
<dbReference type="KEGG" id="crq:GCK72_005984"/>
<feature type="compositionally biased region" description="Basic residues" evidence="1">
    <location>
        <begin position="62"/>
        <end position="75"/>
    </location>
</feature>
<evidence type="ECO:0000313" key="3">
    <source>
        <dbReference type="Proteomes" id="UP000483820"/>
    </source>
</evidence>
<sequence length="96" mass="11076">MLIVALILAITSSLLTIDYILGTITSEMFKQLIGYLPTSSKSFIVTPEARITFDRLVDGRKTKEKPRQRHRKWNNNKKASQRMYQQKRTTSLNTSS</sequence>
<dbReference type="EMBL" id="WUAV01000002">
    <property type="protein sequence ID" value="KAF1766029.1"/>
    <property type="molecule type" value="Genomic_DNA"/>
</dbReference>
<feature type="region of interest" description="Disordered" evidence="1">
    <location>
        <begin position="57"/>
        <end position="96"/>
    </location>
</feature>
<feature type="compositionally biased region" description="Polar residues" evidence="1">
    <location>
        <begin position="76"/>
        <end position="96"/>
    </location>
</feature>
<dbReference type="RefSeq" id="XP_053589614.1">
    <property type="nucleotide sequence ID" value="XM_053725420.1"/>
</dbReference>
<proteinExistence type="predicted"/>
<dbReference type="CTD" id="78774142"/>
<dbReference type="Proteomes" id="UP000483820">
    <property type="component" value="Chromosome II"/>
</dbReference>
<protein>
    <submittedName>
        <fullName evidence="2">Uncharacterized protein</fullName>
    </submittedName>
</protein>
<organism evidence="2 3">
    <name type="scientific">Caenorhabditis remanei</name>
    <name type="common">Caenorhabditis vulgaris</name>
    <dbReference type="NCBI Taxonomy" id="31234"/>
    <lineage>
        <taxon>Eukaryota</taxon>
        <taxon>Metazoa</taxon>
        <taxon>Ecdysozoa</taxon>
        <taxon>Nematoda</taxon>
        <taxon>Chromadorea</taxon>
        <taxon>Rhabditida</taxon>
        <taxon>Rhabditina</taxon>
        <taxon>Rhabditomorpha</taxon>
        <taxon>Rhabditoidea</taxon>
        <taxon>Rhabditidae</taxon>
        <taxon>Peloderinae</taxon>
        <taxon>Caenorhabditis</taxon>
    </lineage>
</organism>
<name>A0A6A5HFN1_CAERE</name>
<dbReference type="GeneID" id="78774142"/>
<accession>A0A6A5HFN1</accession>
<gene>
    <name evidence="2" type="ORF">GCK72_005984</name>
</gene>
<dbReference type="AlphaFoldDB" id="A0A6A5HFN1"/>
<comment type="caution">
    <text evidence="2">The sequence shown here is derived from an EMBL/GenBank/DDBJ whole genome shotgun (WGS) entry which is preliminary data.</text>
</comment>
<reference evidence="2 3" key="1">
    <citation type="submission" date="2019-12" db="EMBL/GenBank/DDBJ databases">
        <title>Chromosome-level assembly of the Caenorhabditis remanei genome.</title>
        <authorList>
            <person name="Teterina A.A."/>
            <person name="Willis J.H."/>
            <person name="Phillips P.C."/>
        </authorList>
    </citation>
    <scope>NUCLEOTIDE SEQUENCE [LARGE SCALE GENOMIC DNA]</scope>
    <source>
        <strain evidence="2 3">PX506</strain>
        <tissue evidence="2">Whole organism</tissue>
    </source>
</reference>
<evidence type="ECO:0000256" key="1">
    <source>
        <dbReference type="SAM" id="MobiDB-lite"/>
    </source>
</evidence>